<dbReference type="Gene3D" id="2.130.10.10">
    <property type="entry name" value="YVTN repeat-like/Quinoprotein amine dehydrogenase"/>
    <property type="match status" value="2"/>
</dbReference>
<organism evidence="2 3">
    <name type="scientific">Parasediminibacterium paludis</name>
    <dbReference type="NCBI Taxonomy" id="908966"/>
    <lineage>
        <taxon>Bacteria</taxon>
        <taxon>Pseudomonadati</taxon>
        <taxon>Bacteroidota</taxon>
        <taxon>Chitinophagia</taxon>
        <taxon>Chitinophagales</taxon>
        <taxon>Chitinophagaceae</taxon>
        <taxon>Parasediminibacterium</taxon>
    </lineage>
</organism>
<proteinExistence type="predicted"/>
<sequence>MQQFLLHKQSSIKYKAYIPIAIGSARQQMLNSTTKAGYQILLLLISFFLFHISLKAQNAQVPIGYWREHLNYNSAQAVVKGDKIYCATANNVFSVDANNNEQRYSKINGLNDIGVSAIGWDETTQQLVITYTNCNIDVVKGDVVNNIGDIQRSAVVGNKTINSIYCNGGFAYLCSGLGVIVLNLTKYEVNDAWYIGNGGGEVVVNAITTDGNFWYAATNEGLKQASVNAANLANYNNWQNLSGSNGLSDGVTQNAVLASGKLLVQKNDTLLVQNSSGFAILYTDSNWQITNLNSSNGKLLLCQQNKQTGIGRVLQIHANGAIETTLTNSTYIVLPRQAMVDNNSLWIADSSEGLSKYNTSFSSYIPDGPLGTADGDMLVANNTLYAAAGSVDANWQALQNRNGLYTFNGDAWNTIGYYSKPIFDSVLDIVTLAIDPANQSIWAGSYGGGLVNIDGATTKIYKANNSSLQPTIGTNKDIRVSGLAFDNTNNLWISNYGAAQNISVRKADGSYKSFAIPFIHTGNAVAQITIDDANQLWIVSPLGNGLFVYNYGSSIDAVNDDQWKFFKTGVGSGNLPINTVYCTAKDKNGFIWIGTAKGIAVVQCPTEVFTQNCEAILPVVQQDSFAGYLFQDEEVHTIAVDGANRKWVGTKNGVWLISPEGDNIIYRFTADNSPLLNNDIKRIAIDPQSGEVYIATAAGICSFRSTATEGGETNSNVLVFPNPVPPNYNGTIAIKGLVDNALVKIAELDGRLVYQTRALGGQAIWNGKNYKGEQIASGVYLVIVRDDTGLEKIVTKIVLVK</sequence>
<evidence type="ECO:0000259" key="1">
    <source>
        <dbReference type="Pfam" id="PF21544"/>
    </source>
</evidence>
<dbReference type="RefSeq" id="WP_379015850.1">
    <property type="nucleotide sequence ID" value="NZ_JBHSDC010000031.1"/>
</dbReference>
<dbReference type="InterPro" id="IPR011110">
    <property type="entry name" value="Reg_prop"/>
</dbReference>
<keyword evidence="3" id="KW-1185">Reference proteome</keyword>
<dbReference type="InterPro" id="IPR015943">
    <property type="entry name" value="WD40/YVTN_repeat-like_dom_sf"/>
</dbReference>
<evidence type="ECO:0000313" key="2">
    <source>
        <dbReference type="EMBL" id="MFC4233529.1"/>
    </source>
</evidence>
<dbReference type="Proteomes" id="UP001595906">
    <property type="component" value="Unassembled WGS sequence"/>
</dbReference>
<dbReference type="InterPro" id="IPR048954">
    <property type="entry name" value="PorZ_N"/>
</dbReference>
<dbReference type="EMBL" id="JBHSDC010000031">
    <property type="protein sequence ID" value="MFC4233529.1"/>
    <property type="molecule type" value="Genomic_DNA"/>
</dbReference>
<protein>
    <submittedName>
        <fullName evidence="2">Two-component regulator propeller domain-containing protein</fullName>
    </submittedName>
</protein>
<gene>
    <name evidence="2" type="ORF">ACFOW1_16630</name>
</gene>
<dbReference type="SUPFAM" id="SSF63829">
    <property type="entry name" value="Calcium-dependent phosphotriesterase"/>
    <property type="match status" value="2"/>
</dbReference>
<evidence type="ECO:0000313" key="3">
    <source>
        <dbReference type="Proteomes" id="UP001595906"/>
    </source>
</evidence>
<reference evidence="3" key="1">
    <citation type="journal article" date="2019" name="Int. J. Syst. Evol. Microbiol.">
        <title>The Global Catalogue of Microorganisms (GCM) 10K type strain sequencing project: providing services to taxonomists for standard genome sequencing and annotation.</title>
        <authorList>
            <consortium name="The Broad Institute Genomics Platform"/>
            <consortium name="The Broad Institute Genome Sequencing Center for Infectious Disease"/>
            <person name="Wu L."/>
            <person name="Ma J."/>
        </authorList>
    </citation>
    <scope>NUCLEOTIDE SEQUENCE [LARGE SCALE GENOMIC DNA]</scope>
    <source>
        <strain evidence="3">CECT 8010</strain>
    </source>
</reference>
<accession>A0ABV8PZP7</accession>
<dbReference type="Pfam" id="PF21544">
    <property type="entry name" value="PorZ_N_b_propeller"/>
    <property type="match status" value="1"/>
</dbReference>
<comment type="caution">
    <text evidence="2">The sequence shown here is derived from an EMBL/GenBank/DDBJ whole genome shotgun (WGS) entry which is preliminary data.</text>
</comment>
<feature type="domain" description="PorZ N-terminal beta-propeller" evidence="1">
    <location>
        <begin position="84"/>
        <end position="239"/>
    </location>
</feature>
<name>A0ABV8PZP7_9BACT</name>
<dbReference type="Pfam" id="PF07494">
    <property type="entry name" value="Reg_prop"/>
    <property type="match status" value="1"/>
</dbReference>